<feature type="region of interest" description="Disordered" evidence="3">
    <location>
        <begin position="569"/>
        <end position="631"/>
    </location>
</feature>
<accession>A0A1H6YTJ7</accession>
<dbReference type="Pfam" id="PF13191">
    <property type="entry name" value="AAA_16"/>
    <property type="match status" value="1"/>
</dbReference>
<dbReference type="InterPro" id="IPR029063">
    <property type="entry name" value="SAM-dependent_MTases_sf"/>
</dbReference>
<name>A0A1H6YTJ7_9ACTN</name>
<evidence type="ECO:0000259" key="4">
    <source>
        <dbReference type="PROSITE" id="PS50125"/>
    </source>
</evidence>
<dbReference type="GO" id="GO:0035556">
    <property type="term" value="P:intracellular signal transduction"/>
    <property type="evidence" value="ECO:0007669"/>
    <property type="project" value="InterPro"/>
</dbReference>
<dbReference type="SUPFAM" id="SSF53335">
    <property type="entry name" value="S-adenosyl-L-methionine-dependent methyltransferases"/>
    <property type="match status" value="1"/>
</dbReference>
<dbReference type="EMBL" id="FNYV01000004">
    <property type="protein sequence ID" value="SEJ44601.1"/>
    <property type="molecule type" value="Genomic_DNA"/>
</dbReference>
<dbReference type="SUPFAM" id="SSF55073">
    <property type="entry name" value="Nucleotide cyclase"/>
    <property type="match status" value="1"/>
</dbReference>
<evidence type="ECO:0000256" key="1">
    <source>
        <dbReference type="ARBA" id="ARBA00022741"/>
    </source>
</evidence>
<evidence type="ECO:0000313" key="6">
    <source>
        <dbReference type="Proteomes" id="UP000198707"/>
    </source>
</evidence>
<dbReference type="PROSITE" id="PS50125">
    <property type="entry name" value="GUANYLATE_CYCLASE_2"/>
    <property type="match status" value="1"/>
</dbReference>
<proteinExistence type="predicted"/>
<feature type="region of interest" description="Disordered" evidence="3">
    <location>
        <begin position="769"/>
        <end position="801"/>
    </location>
</feature>
<reference evidence="6" key="1">
    <citation type="submission" date="2016-10" db="EMBL/GenBank/DDBJ databases">
        <authorList>
            <person name="Varghese N."/>
            <person name="Submissions S."/>
        </authorList>
    </citation>
    <scope>NUCLEOTIDE SEQUENCE [LARGE SCALE GENOMIC DNA]</scope>
    <source>
        <strain evidence="6">CGMCC 4.7038</strain>
    </source>
</reference>
<dbReference type="InterPro" id="IPR041664">
    <property type="entry name" value="AAA_16"/>
</dbReference>
<evidence type="ECO:0000256" key="2">
    <source>
        <dbReference type="ARBA" id="ARBA00022840"/>
    </source>
</evidence>
<dbReference type="Pfam" id="PF00211">
    <property type="entry name" value="Guanylate_cyc"/>
    <property type="match status" value="1"/>
</dbReference>
<dbReference type="GO" id="GO:0004016">
    <property type="term" value="F:adenylate cyclase activity"/>
    <property type="evidence" value="ECO:0007669"/>
    <property type="project" value="TreeGrafter"/>
</dbReference>
<keyword evidence="5" id="KW-0808">Transferase</keyword>
<dbReference type="CDD" id="cd02440">
    <property type="entry name" value="AdoMet_MTases"/>
    <property type="match status" value="1"/>
</dbReference>
<dbReference type="STRING" id="1144548.SAMN05443287_104439"/>
<feature type="region of interest" description="Disordered" evidence="3">
    <location>
        <begin position="807"/>
        <end position="826"/>
    </location>
</feature>
<organism evidence="5 6">
    <name type="scientific">Micromonospora phaseoli</name>
    <dbReference type="NCBI Taxonomy" id="1144548"/>
    <lineage>
        <taxon>Bacteria</taxon>
        <taxon>Bacillati</taxon>
        <taxon>Actinomycetota</taxon>
        <taxon>Actinomycetes</taxon>
        <taxon>Micromonosporales</taxon>
        <taxon>Micromonosporaceae</taxon>
        <taxon>Micromonospora</taxon>
    </lineage>
</organism>
<dbReference type="Gene3D" id="3.30.70.1230">
    <property type="entry name" value="Nucleotide cyclase"/>
    <property type="match status" value="1"/>
</dbReference>
<dbReference type="Gene3D" id="3.40.50.150">
    <property type="entry name" value="Vaccinia Virus protein VP39"/>
    <property type="match status" value="1"/>
</dbReference>
<dbReference type="InterPro" id="IPR029787">
    <property type="entry name" value="Nucleotide_cyclase"/>
</dbReference>
<dbReference type="InterPro" id="IPR001054">
    <property type="entry name" value="A/G_cyclase"/>
</dbReference>
<dbReference type="Proteomes" id="UP000198707">
    <property type="component" value="Unassembled WGS sequence"/>
</dbReference>
<feature type="compositionally biased region" description="Low complexity" evidence="3">
    <location>
        <begin position="696"/>
        <end position="717"/>
    </location>
</feature>
<evidence type="ECO:0000256" key="3">
    <source>
        <dbReference type="SAM" id="MobiDB-lite"/>
    </source>
</evidence>
<dbReference type="GO" id="GO:0005737">
    <property type="term" value="C:cytoplasm"/>
    <property type="evidence" value="ECO:0007669"/>
    <property type="project" value="TreeGrafter"/>
</dbReference>
<feature type="region of interest" description="Disordered" evidence="3">
    <location>
        <begin position="696"/>
        <end position="734"/>
    </location>
</feature>
<keyword evidence="6" id="KW-1185">Reference proteome</keyword>
<feature type="compositionally biased region" description="Basic residues" evidence="3">
    <location>
        <begin position="601"/>
        <end position="612"/>
    </location>
</feature>
<dbReference type="InterPro" id="IPR041698">
    <property type="entry name" value="Methyltransf_25"/>
</dbReference>
<dbReference type="GO" id="GO:0009190">
    <property type="term" value="P:cyclic nucleotide biosynthetic process"/>
    <property type="evidence" value="ECO:0007669"/>
    <property type="project" value="InterPro"/>
</dbReference>
<dbReference type="PANTHER" id="PTHR16305:SF28">
    <property type="entry name" value="GUANYLATE CYCLASE DOMAIN-CONTAINING PROTEIN"/>
    <property type="match status" value="1"/>
</dbReference>
<dbReference type="GO" id="GO:0005524">
    <property type="term" value="F:ATP binding"/>
    <property type="evidence" value="ECO:0007669"/>
    <property type="project" value="UniProtKB-KW"/>
</dbReference>
<protein>
    <submittedName>
        <fullName evidence="5">Methyltransferase domain-containing protein</fullName>
    </submittedName>
</protein>
<dbReference type="CDD" id="cd07302">
    <property type="entry name" value="CHD"/>
    <property type="match status" value="1"/>
</dbReference>
<feature type="domain" description="Guanylate cyclase" evidence="4">
    <location>
        <begin position="27"/>
        <end position="155"/>
    </location>
</feature>
<dbReference type="PANTHER" id="PTHR16305">
    <property type="entry name" value="TESTICULAR SOLUBLE ADENYLYL CYCLASE"/>
    <property type="match status" value="1"/>
</dbReference>
<keyword evidence="5" id="KW-0489">Methyltransferase</keyword>
<dbReference type="InterPro" id="IPR027417">
    <property type="entry name" value="P-loop_NTPase"/>
</dbReference>
<dbReference type="GO" id="GO:0008168">
    <property type="term" value="F:methyltransferase activity"/>
    <property type="evidence" value="ECO:0007669"/>
    <property type="project" value="UniProtKB-KW"/>
</dbReference>
<dbReference type="SMART" id="SM00044">
    <property type="entry name" value="CYCc"/>
    <property type="match status" value="1"/>
</dbReference>
<sequence length="1300" mass="137158">MPMSVVAAPDPVRRPVWPVAEERRTVTVLFVDIVGSTRLVDRLDPEDVRALQRAYFEAVAQVLRRWDGVVEKYVGDAVMALFGARCGDGWEAYKAVRAGLEIQDALDRRPLPCAPDLRVRVGVATGEALVDLPVSQQGGHGMASGAVITLAARLQEYAPPGGVAVCGTTRRAVAGLIAQRRAPAVTVTGKTLPVEVWHATGTLRPRPPQHDGPLLGRRRDLAVARERLAEAIRDRGVRRLLIVGPAGSGRSRLLRELARTTPTVDAVPVRWCRAACPPCPDGPLEPAADLVRGLVGARVTDDPDLVRRRLAADLDALVPADLLAPALDTVDDLSGAAGAAAGARAMTHWQAVLLSLARRQPVVLAVDDLDRAAPALRRHLDTLVDLADVSGLPLVLVATGTQDTGGPTRAAVRVPLSPLDPMTTGRLLRRLLRRAGRPAGLAARLIPLVGGVPGHAVAYVHSLDGGDPAQLPVPESIRRVVEARLDRLDGNRRAALMAVAALPPGCTVQELAMVLGWPAARAAAELAALTGSGLLVPLPPGGYDVRDPLVRHVAAARLPRAARAVLTRRAGAGTSATGARPGRLIRTCASGATPDADADRRPRRNPGCRPRHAGSAVSQERQDPVPGQLGGDRVVVGDGRVGEEVPCPRVAVNGEIGTGGGHLPLPLVDLLGWVVGVGIGQVQLDRQSTADGVRASAGAVQQQQAGGVGAVGQQRASHPGAHREPGEHGLGRQPVERRASAVENVLLADPVQQREPLLDGVDAGQAVKVGHMHPVPGGAQPVGGGQHGRSQPVDGMEEHDVSHRDIVPDAADSTGPARADPSGSVGSVVVAGGRAAPIRRTRFAAFGRSSRAQDAALPTKLRDHLPALAAHRDVVDAAAAVPGALGGPGDEYVALPGRADESDVGAGGDSGRAVTVAGQREGGVSQQEHEAAVRDAVTVDHAVGDPHPGHRGTTGGADQLDAQPVGRDVDVEHLVRGGALRVHLTPGAVSTGRRTLGRTSCHRRSERRGWIGVPIHPRPDHRSAIFSQLQDFGNKAGQGGRSVTSLFGMTPYITDAAAWQESWDRQQEAYLPDREHRFTAMLDAVDAVRESAPLRLLDLAGGTGTISLRALRRFPDAELTLVDLDPALLALAVASLGDRATIVTADLKQPDWHTTLPHRGYDAVLTATALHWLPADRLSTLYAELRDLLRPGGLLVNADYMPEDTLPELTKRLLARAEQRRAARYAAGATLSWSQWWDQAAQDPTLRPLVEQRHVIYPSGHSPEWNPPASWHLNALTEAGFREVGTLWRGGADAAVVALR</sequence>
<dbReference type="GO" id="GO:0032259">
    <property type="term" value="P:methylation"/>
    <property type="evidence" value="ECO:0007669"/>
    <property type="project" value="UniProtKB-KW"/>
</dbReference>
<gene>
    <name evidence="5" type="ORF">SAMN05443287_104439</name>
</gene>
<dbReference type="SUPFAM" id="SSF52540">
    <property type="entry name" value="P-loop containing nucleoside triphosphate hydrolases"/>
    <property type="match status" value="1"/>
</dbReference>
<dbReference type="Gene3D" id="3.40.50.300">
    <property type="entry name" value="P-loop containing nucleotide triphosphate hydrolases"/>
    <property type="match status" value="1"/>
</dbReference>
<dbReference type="Pfam" id="PF13649">
    <property type="entry name" value="Methyltransf_25"/>
    <property type="match status" value="1"/>
</dbReference>
<evidence type="ECO:0000313" key="5">
    <source>
        <dbReference type="EMBL" id="SEJ44601.1"/>
    </source>
</evidence>
<feature type="compositionally biased region" description="Low complexity" evidence="3">
    <location>
        <begin position="569"/>
        <end position="582"/>
    </location>
</feature>
<keyword evidence="2" id="KW-0067">ATP-binding</keyword>
<keyword evidence="1" id="KW-0547">Nucleotide-binding</keyword>
<feature type="compositionally biased region" description="Basic and acidic residues" evidence="3">
    <location>
        <begin position="721"/>
        <end position="734"/>
    </location>
</feature>